<feature type="region of interest" description="Disordered" evidence="1">
    <location>
        <begin position="1"/>
        <end position="64"/>
    </location>
</feature>
<evidence type="ECO:0000313" key="3">
    <source>
        <dbReference type="Proteomes" id="UP000447873"/>
    </source>
</evidence>
<protein>
    <submittedName>
        <fullName evidence="2">Uncharacterized protein</fullName>
    </submittedName>
</protein>
<organism evidence="2 3">
    <name type="scientific">Venturia inaequalis</name>
    <name type="common">Apple scab fungus</name>
    <dbReference type="NCBI Taxonomy" id="5025"/>
    <lineage>
        <taxon>Eukaryota</taxon>
        <taxon>Fungi</taxon>
        <taxon>Dikarya</taxon>
        <taxon>Ascomycota</taxon>
        <taxon>Pezizomycotina</taxon>
        <taxon>Dothideomycetes</taxon>
        <taxon>Pleosporomycetidae</taxon>
        <taxon>Venturiales</taxon>
        <taxon>Venturiaceae</taxon>
        <taxon>Venturia</taxon>
    </lineage>
</organism>
<proteinExistence type="predicted"/>
<feature type="region of interest" description="Disordered" evidence="1">
    <location>
        <begin position="85"/>
        <end position="115"/>
    </location>
</feature>
<reference evidence="2 3" key="1">
    <citation type="submission" date="2018-12" db="EMBL/GenBank/DDBJ databases">
        <title>Venturia inaequalis Genome Resource.</title>
        <authorList>
            <person name="Lichtner F.J."/>
        </authorList>
    </citation>
    <scope>NUCLEOTIDE SEQUENCE [LARGE SCALE GENOMIC DNA]</scope>
    <source>
        <strain evidence="2 3">120213</strain>
    </source>
</reference>
<name>A0A8H3YKY1_VENIN</name>
<accession>A0A8H3YKY1</accession>
<feature type="compositionally biased region" description="Low complexity" evidence="1">
    <location>
        <begin position="95"/>
        <end position="109"/>
    </location>
</feature>
<dbReference type="EMBL" id="WNWS01000706">
    <property type="protein sequence ID" value="KAE9964314.1"/>
    <property type="molecule type" value="Genomic_DNA"/>
</dbReference>
<evidence type="ECO:0000256" key="1">
    <source>
        <dbReference type="SAM" id="MobiDB-lite"/>
    </source>
</evidence>
<dbReference type="Proteomes" id="UP000447873">
    <property type="component" value="Unassembled WGS sequence"/>
</dbReference>
<gene>
    <name evidence="2" type="ORF">EG328_010613</name>
</gene>
<evidence type="ECO:0000313" key="2">
    <source>
        <dbReference type="EMBL" id="KAE9964314.1"/>
    </source>
</evidence>
<comment type="caution">
    <text evidence="2">The sequence shown here is derived from an EMBL/GenBank/DDBJ whole genome shotgun (WGS) entry which is preliminary data.</text>
</comment>
<dbReference type="AlphaFoldDB" id="A0A8H3YKY1"/>
<sequence length="151" mass="16600">MSPDHPSPAPNHHNHNHNHNHNTGYFTYQPADHWSTETPVHSTSPSSHIRPDPNNPFLAARPAQLLPTSPQTYLMDVSNLMQLQSAAAHASPKMSSRSSSSDSTRTSSDMGTPVIQDKSCSRCQTTYGSFIAYSLNSYYCTRCAKMTGYTG</sequence>
<feature type="compositionally biased region" description="Polar residues" evidence="1">
    <location>
        <begin position="36"/>
        <end position="47"/>
    </location>
</feature>